<keyword evidence="1" id="KW-0472">Membrane</keyword>
<sequence>MNTVAGGPRARRRTKELAFISIAVGGLAIVVGGLLAATYLPALWAYHHYQPQEGDVIFQSLPFSELVKAIEGATNSPYSHCGIVAKEDGRWVVYEALTPVGPTPLREFIFRGRDNAFVVKRLKADHQPHVPKMLATVRSYRGRLYDQRYRLDDNAEAIYCSELIFLAYREATGGQPLGKLVTLGKLKWQPYIELIEQIEKGPAPLDRQIITPRDLARAEQLERVYAFGYGR</sequence>
<dbReference type="Pfam" id="PF05708">
    <property type="entry name" value="Peptidase_C92"/>
    <property type="match status" value="1"/>
</dbReference>
<protein>
    <submittedName>
        <fullName evidence="2">Uncharacterized protein</fullName>
    </submittedName>
</protein>
<keyword evidence="1" id="KW-0812">Transmembrane</keyword>
<dbReference type="SUPFAM" id="SSF54001">
    <property type="entry name" value="Cysteine proteinases"/>
    <property type="match status" value="1"/>
</dbReference>
<dbReference type="Gene3D" id="3.90.1720.10">
    <property type="entry name" value="endopeptidase domain like (from Nostoc punctiforme)"/>
    <property type="match status" value="1"/>
</dbReference>
<dbReference type="Proteomes" id="UP000315017">
    <property type="component" value="Chromosome"/>
</dbReference>
<organism evidence="2 3">
    <name type="scientific">Anatilimnocola aggregata</name>
    <dbReference type="NCBI Taxonomy" id="2528021"/>
    <lineage>
        <taxon>Bacteria</taxon>
        <taxon>Pseudomonadati</taxon>
        <taxon>Planctomycetota</taxon>
        <taxon>Planctomycetia</taxon>
        <taxon>Pirellulales</taxon>
        <taxon>Pirellulaceae</taxon>
        <taxon>Anatilimnocola</taxon>
    </lineage>
</organism>
<dbReference type="AlphaFoldDB" id="A0A517Y9C4"/>
<evidence type="ECO:0000313" key="3">
    <source>
        <dbReference type="Proteomes" id="UP000315017"/>
    </source>
</evidence>
<keyword evidence="1" id="KW-1133">Transmembrane helix</keyword>
<evidence type="ECO:0000313" key="2">
    <source>
        <dbReference type="EMBL" id="QDU26837.1"/>
    </source>
</evidence>
<gene>
    <name evidence="2" type="ORF">ETAA8_19200</name>
</gene>
<evidence type="ECO:0000256" key="1">
    <source>
        <dbReference type="SAM" id="Phobius"/>
    </source>
</evidence>
<dbReference type="RefSeq" id="WP_145087687.1">
    <property type="nucleotide sequence ID" value="NZ_CP036274.1"/>
</dbReference>
<feature type="transmembrane region" description="Helical" evidence="1">
    <location>
        <begin position="17"/>
        <end position="40"/>
    </location>
</feature>
<name>A0A517Y9C4_9BACT</name>
<dbReference type="InterPro" id="IPR024453">
    <property type="entry name" value="Peptidase_C92"/>
</dbReference>
<dbReference type="KEGG" id="aagg:ETAA8_19200"/>
<keyword evidence="3" id="KW-1185">Reference proteome</keyword>
<dbReference type="OrthoDB" id="195541at2"/>
<proteinExistence type="predicted"/>
<dbReference type="EMBL" id="CP036274">
    <property type="protein sequence ID" value="QDU26837.1"/>
    <property type="molecule type" value="Genomic_DNA"/>
</dbReference>
<accession>A0A517Y9C4</accession>
<dbReference type="InterPro" id="IPR038765">
    <property type="entry name" value="Papain-like_cys_pep_sf"/>
</dbReference>
<reference evidence="2 3" key="1">
    <citation type="submission" date="2019-02" db="EMBL/GenBank/DDBJ databases">
        <title>Deep-cultivation of Planctomycetes and their phenomic and genomic characterization uncovers novel biology.</title>
        <authorList>
            <person name="Wiegand S."/>
            <person name="Jogler M."/>
            <person name="Boedeker C."/>
            <person name="Pinto D."/>
            <person name="Vollmers J."/>
            <person name="Rivas-Marin E."/>
            <person name="Kohn T."/>
            <person name="Peeters S.H."/>
            <person name="Heuer A."/>
            <person name="Rast P."/>
            <person name="Oberbeckmann S."/>
            <person name="Bunk B."/>
            <person name="Jeske O."/>
            <person name="Meyerdierks A."/>
            <person name="Storesund J.E."/>
            <person name="Kallscheuer N."/>
            <person name="Luecker S."/>
            <person name="Lage O.M."/>
            <person name="Pohl T."/>
            <person name="Merkel B.J."/>
            <person name="Hornburger P."/>
            <person name="Mueller R.-W."/>
            <person name="Bruemmer F."/>
            <person name="Labrenz M."/>
            <person name="Spormann A.M."/>
            <person name="Op den Camp H."/>
            <person name="Overmann J."/>
            <person name="Amann R."/>
            <person name="Jetten M.S.M."/>
            <person name="Mascher T."/>
            <person name="Medema M.H."/>
            <person name="Devos D.P."/>
            <person name="Kaster A.-K."/>
            <person name="Ovreas L."/>
            <person name="Rohde M."/>
            <person name="Galperin M.Y."/>
            <person name="Jogler C."/>
        </authorList>
    </citation>
    <scope>NUCLEOTIDE SEQUENCE [LARGE SCALE GENOMIC DNA]</scope>
    <source>
        <strain evidence="2 3">ETA_A8</strain>
    </source>
</reference>